<reference evidence="1" key="1">
    <citation type="submission" date="2023-03" db="EMBL/GenBank/DDBJ databases">
        <title>Chromosome-level genomes of two armyworms, Mythimna separata and Mythimna loreyi, provide insights into the biosynthesis and reception of sex pheromones.</title>
        <authorList>
            <person name="Zhao H."/>
        </authorList>
    </citation>
    <scope>NUCLEOTIDE SEQUENCE</scope>
    <source>
        <strain evidence="1">BeijingLab</strain>
    </source>
</reference>
<dbReference type="EMBL" id="CM056795">
    <property type="protein sequence ID" value="KAJ8720901.1"/>
    <property type="molecule type" value="Genomic_DNA"/>
</dbReference>
<keyword evidence="2" id="KW-1185">Reference proteome</keyword>
<gene>
    <name evidence="1" type="ORF">PYW08_006366</name>
</gene>
<name>A0ACC2QPK5_9NEOP</name>
<proteinExistence type="predicted"/>
<organism evidence="1 2">
    <name type="scientific">Mythimna loreyi</name>
    <dbReference type="NCBI Taxonomy" id="667449"/>
    <lineage>
        <taxon>Eukaryota</taxon>
        <taxon>Metazoa</taxon>
        <taxon>Ecdysozoa</taxon>
        <taxon>Arthropoda</taxon>
        <taxon>Hexapoda</taxon>
        <taxon>Insecta</taxon>
        <taxon>Pterygota</taxon>
        <taxon>Neoptera</taxon>
        <taxon>Endopterygota</taxon>
        <taxon>Lepidoptera</taxon>
        <taxon>Glossata</taxon>
        <taxon>Ditrysia</taxon>
        <taxon>Noctuoidea</taxon>
        <taxon>Noctuidae</taxon>
        <taxon>Noctuinae</taxon>
        <taxon>Hadenini</taxon>
        <taxon>Mythimna</taxon>
    </lineage>
</organism>
<sequence length="1657" mass="186443">MTRTRRQSRRQSDYEDAGEETAEIPSAQPAARSSFTPDDMASIMTALQQSQTAAFERLLERVLEHETRRESLSSTLAAAPTPAAAPAPALLPGNFAKCTARYSGAPDDSLDGFIDAMESYKDCAYVSDDNALRGLSMLLTGDAAVWWQGIKSTISSWSEAVTSLRSAFGDTRPPHRIYRELFNMSQGREKTEIFVAKARTMFARLPIGDLSTKVQLDMVYGLLHHRVRERLRRDEFSSYETLLHKARQIEDASDEVRNDYRQRPRTPQHSAVPAGEASQRKTTPRESRRETASNATGPTSKDGVAPGNSTGSTASSASDAASSSKRKFCSFCKRHGHNRDNCFKLKSNDNVQESDKIPICYGCNTKGVTRSQCSKCNADHYAIDVMGFSESYSSNQVQFSLDNFHNNNILLSRSRVTTTLNDSVSMNDSGHFSLDNVFDDNNISSSPSRVTTTLDGSVTINGQGQFSLDDTFDNGIVSPPSRANLRNEDRLTVGNTGQFSTVNIAGKKGSWSHSVEHQARLRPTLSVQILGVRGKGLLDSGAKSSVAGALLHKLLLAHQHPCEEATRRVRLADGSTRTRQVLLTTLEVRITPERSVKLQFTIFPDAENNETLLGMDFLVAAGIVLDFASSTWHFAGEHVFYDIEYEHLRPYTNVSAADLLRYDEGLMLCPEQRQVLSDLLQQNSDVFAEQGKPTPYAEHHIDTGDHPPISVPPYRLTPAKKELMKAELEKMLTEGVIEECESAWTSPAVLVPKKDGKVRFCVDYRKLNAITKTDAYPMPLIDDLVQSTKRNCFMSTLDLRSGFWQVVMKESDKDKTAFQTPFGTYRFTRMPFGLKNAPSTFQRLIDKLRSSLNRDFTEIEGENVTLLAYQDDLLLITETYVGHIAALQAVFEKLRAFGLRANREKCVFCRKQVKYLGHVITQDGVSPDYDKVQAIVDMKPPQNLKQLRTYLQTCSWFRKFVPNFSAIAEPLTRLTKKNQTWVWEAEQATAYEELKQRLTSAPILVQADYSQPFVLRTDASNYALGAVLLQGEGVEERPIEYASRLLNPAEKNYSTTEREALAVVWAVERFRGYIDGHEVIVRSDHQPLKWLLTIKSPSGRLVRWALKLQSFNITYQYTPGKANVVADTLSRPPCSREDGTEEEHSLCHVVINLPSTSPADLRAAQAADTELYKIIQDLENPDELTSSRWLERGYVMSHGVLYRYDPDSDAEDAQLVVPSSMRDEILKEFHDSPTAGHQGVERTLHRLKEKYYFPGMRRYVTEYLKKCVDCLRYKPSNQKPVGLLQTPMLQQRGEVLAIDLFGPLPTGDQGERWIFLIEDVATRWVELFPLVDATAEACSRVLLEEYFLRYGLPRRVISDNGTQFVSAVMQQCMHLMGVKQELIPLYHPEANPAERKNRDLKVQLSMLVQTSHTDWPKHLASVRFAMNSAVCSTTGKTPAYLTFARELRTPFDVNSDLRSILDKENFVPQVTPYLRSFISSLSEIRERAEKCQDIRKKVADDSRQKELKISVGDLVLLKSHHLSNASKGITRKFMPRRDGPYRVRQIVSPTTFVLADLANNVIGKYHSTDITLLTNPVGTATPVMPKRRRGRPRDRELSPKLDSGRDTNLEGECVAREFKNSRHSAAADSANPAASSGNMAERREHARRTRLPARYRD</sequence>
<evidence type="ECO:0000313" key="1">
    <source>
        <dbReference type="EMBL" id="KAJ8720901.1"/>
    </source>
</evidence>
<accession>A0ACC2QPK5</accession>
<comment type="caution">
    <text evidence="1">The sequence shown here is derived from an EMBL/GenBank/DDBJ whole genome shotgun (WGS) entry which is preliminary data.</text>
</comment>
<dbReference type="Proteomes" id="UP001231649">
    <property type="component" value="Chromosome 19"/>
</dbReference>
<protein>
    <submittedName>
        <fullName evidence="1">Uncharacterized protein</fullName>
    </submittedName>
</protein>
<evidence type="ECO:0000313" key="2">
    <source>
        <dbReference type="Proteomes" id="UP001231649"/>
    </source>
</evidence>